<dbReference type="PATRIC" id="fig|1671680.3.peg.751"/>
<feature type="region of interest" description="Disordered" evidence="6">
    <location>
        <begin position="34"/>
        <end position="58"/>
    </location>
</feature>
<comment type="subcellular location">
    <subcellularLocation>
        <location evidence="1">Membrane</location>
        <topology evidence="1">Single-pass membrane protein</topology>
    </subcellularLocation>
</comment>
<dbReference type="EMBL" id="LIIN01000014">
    <property type="protein sequence ID" value="KZX22137.1"/>
    <property type="molecule type" value="Genomic_DNA"/>
</dbReference>
<proteinExistence type="predicted"/>
<reference evidence="12" key="3">
    <citation type="submission" date="2019-12" db="EMBL/GenBank/DDBJ databases">
        <title>Complete and draft genome sequences of new strains and members of some known species of the genus Rathayibacter isolated from plants.</title>
        <authorList>
            <person name="Tarlachkov S.V."/>
            <person name="Starodumova I.P."/>
            <person name="Dorofeeva L.V."/>
            <person name="Prisyazhnaya N.V."/>
            <person name="Leyn S."/>
            <person name="Zlamal J."/>
            <person name="Elan M."/>
            <person name="Osterman A.L."/>
            <person name="Nadler S."/>
            <person name="Subbotin S.A."/>
            <person name="Evtushenko L.I."/>
        </authorList>
    </citation>
    <scope>NUCLEOTIDE SEQUENCE [LARGE SCALE GENOMIC DNA]</scope>
    <source>
        <strain evidence="12">VKM Ac-2761</strain>
    </source>
</reference>
<dbReference type="PANTHER" id="PTHR47974:SF9">
    <property type="entry name" value="RECEPTOR-LIKE SERINE_THREONINE-PROTEIN KINASE"/>
    <property type="match status" value="1"/>
</dbReference>
<keyword evidence="4" id="KW-1133">Transmembrane helix</keyword>
<evidence type="ECO:0000256" key="4">
    <source>
        <dbReference type="ARBA" id="ARBA00022989"/>
    </source>
</evidence>
<evidence type="ECO:0000256" key="5">
    <source>
        <dbReference type="ARBA" id="ARBA00023136"/>
    </source>
</evidence>
<dbReference type="OrthoDB" id="516973at2"/>
<dbReference type="EMBL" id="CP047186">
    <property type="protein sequence ID" value="QHC54478.1"/>
    <property type="molecule type" value="Genomic_DNA"/>
</dbReference>
<evidence type="ECO:0000256" key="2">
    <source>
        <dbReference type="ARBA" id="ARBA00022692"/>
    </source>
</evidence>
<accession>A0A166D7N5</accession>
<evidence type="ECO:0000259" key="8">
    <source>
        <dbReference type="PROSITE" id="PS50927"/>
    </source>
</evidence>
<dbReference type="Proteomes" id="UP000076717">
    <property type="component" value="Unassembled WGS sequence"/>
</dbReference>
<reference evidence="9 11" key="1">
    <citation type="submission" date="2015-08" db="EMBL/GenBank/DDBJ databases">
        <title>Draft Genome Sequence of Rathayibacter sp. Strain VKM Ac-2596 Isolated from Leaf Gall Induced by Plant-Parasitic Nematodes.</title>
        <authorList>
            <person name="Vasilenko O.V."/>
            <person name="Starodumova I.P."/>
            <person name="Tarlachkov S.V."/>
            <person name="Dorofeeva L.V."/>
            <person name="Evtushenko L.I."/>
        </authorList>
    </citation>
    <scope>NUCLEOTIDE SEQUENCE [LARGE SCALE GENOMIC DNA]</scope>
    <source>
        <strain evidence="9 11">VKM Ac-2596</strain>
    </source>
</reference>
<keyword evidence="2" id="KW-0812">Transmembrane</keyword>
<feature type="domain" description="Bulb-type lectin" evidence="8">
    <location>
        <begin position="301"/>
        <end position="409"/>
    </location>
</feature>
<dbReference type="PANTHER" id="PTHR47974">
    <property type="entry name" value="OS07G0415500 PROTEIN"/>
    <property type="match status" value="1"/>
</dbReference>
<keyword evidence="3 7" id="KW-0732">Signal</keyword>
<sequence length="409" mass="42586">MTPPAPTRPLASGLVALLAAGALLLGGTPALAEDAPLTSTREDPGAPLSATREDAPELTPSADAAAQASGQYYNALVGGEELARGERITSERDGGWRFEMQTDGNAVIYDPSGRATFGTGTEGRGDHLVMQADGNLVVYSSGGRPVWNTVTPDEPNAAVIIQEDGNLVVYRENGTPAWASSVNGRIAEPPIDTLFAGQTLRANRQLTSENGRFTARMQDDGNLVGYGPQGVVWNTGIRGAGNRLVLQEDGNAVVYGADGSVRWSSDTRGTDLRLGITNAGSLIIVNQDGSIIWTSQAALPSSTLYATNGLDAGSLLRSPNGAYRALMQADGNFVVYGPSGPVYSTGTSSAGSAFVLYDDGVMAVVTRDGSVTWSASASPSSVAPYRLVLQDDGNLVQYDGRGAPSWSIR</sequence>
<feature type="domain" description="Bulb-type lectin" evidence="8">
    <location>
        <begin position="191"/>
        <end position="297"/>
    </location>
</feature>
<dbReference type="GO" id="GO:0030246">
    <property type="term" value="F:carbohydrate binding"/>
    <property type="evidence" value="ECO:0007669"/>
    <property type="project" value="UniProtKB-KW"/>
</dbReference>
<name>A0A166D7N5_9MICO</name>
<dbReference type="Proteomes" id="UP000465031">
    <property type="component" value="Chromosome"/>
</dbReference>
<protein>
    <submittedName>
        <fullName evidence="9">D-mannose binding lectin</fullName>
    </submittedName>
</protein>
<feature type="signal peptide" evidence="7">
    <location>
        <begin position="1"/>
        <end position="32"/>
    </location>
</feature>
<evidence type="ECO:0000256" key="7">
    <source>
        <dbReference type="SAM" id="SignalP"/>
    </source>
</evidence>
<dbReference type="SMART" id="SM00108">
    <property type="entry name" value="B_lectin"/>
    <property type="match status" value="3"/>
</dbReference>
<dbReference type="KEGG" id="rte:GSU10_01570"/>
<dbReference type="Gene3D" id="2.90.10.10">
    <property type="entry name" value="Bulb-type lectin domain"/>
    <property type="match status" value="4"/>
</dbReference>
<dbReference type="AlphaFoldDB" id="A0A166D7N5"/>
<keyword evidence="11" id="KW-1185">Reference proteome</keyword>
<keyword evidence="9" id="KW-0430">Lectin</keyword>
<evidence type="ECO:0000313" key="9">
    <source>
        <dbReference type="EMBL" id="KZX22137.1"/>
    </source>
</evidence>
<evidence type="ECO:0000256" key="6">
    <source>
        <dbReference type="SAM" id="MobiDB-lite"/>
    </source>
</evidence>
<keyword evidence="5" id="KW-0472">Membrane</keyword>
<evidence type="ECO:0000256" key="1">
    <source>
        <dbReference type="ARBA" id="ARBA00004167"/>
    </source>
</evidence>
<dbReference type="PROSITE" id="PS50927">
    <property type="entry name" value="BULB_LECTIN"/>
    <property type="match status" value="3"/>
</dbReference>
<feature type="domain" description="Bulb-type lectin" evidence="8">
    <location>
        <begin position="73"/>
        <end position="182"/>
    </location>
</feature>
<dbReference type="GO" id="GO:0016020">
    <property type="term" value="C:membrane"/>
    <property type="evidence" value="ECO:0007669"/>
    <property type="project" value="UniProtKB-SubCell"/>
</dbReference>
<dbReference type="InterPro" id="IPR036426">
    <property type="entry name" value="Bulb-type_lectin_dom_sf"/>
</dbReference>
<gene>
    <name evidence="9" type="ORF">ACH61_00704</name>
    <name evidence="10" type="ORF">GSU10_01570</name>
</gene>
<dbReference type="Gene3D" id="2.90.10.30">
    <property type="match status" value="1"/>
</dbReference>
<evidence type="ECO:0000256" key="3">
    <source>
        <dbReference type="ARBA" id="ARBA00022729"/>
    </source>
</evidence>
<dbReference type="SUPFAM" id="SSF51110">
    <property type="entry name" value="alpha-D-mannose-specific plant lectins"/>
    <property type="match status" value="3"/>
</dbReference>
<evidence type="ECO:0000313" key="12">
    <source>
        <dbReference type="Proteomes" id="UP000465031"/>
    </source>
</evidence>
<evidence type="ECO:0000313" key="11">
    <source>
        <dbReference type="Proteomes" id="UP000076717"/>
    </source>
</evidence>
<evidence type="ECO:0000313" key="10">
    <source>
        <dbReference type="EMBL" id="QHC54478.1"/>
    </source>
</evidence>
<organism evidence="9 11">
    <name type="scientific">Rathayibacter tanaceti</name>
    <dbReference type="NCBI Taxonomy" id="1671680"/>
    <lineage>
        <taxon>Bacteria</taxon>
        <taxon>Bacillati</taxon>
        <taxon>Actinomycetota</taxon>
        <taxon>Actinomycetes</taxon>
        <taxon>Micrococcales</taxon>
        <taxon>Microbacteriaceae</taxon>
        <taxon>Rathayibacter</taxon>
    </lineage>
</organism>
<feature type="chain" id="PRO_5041524734" evidence="7">
    <location>
        <begin position="33"/>
        <end position="409"/>
    </location>
</feature>
<dbReference type="InterPro" id="IPR001480">
    <property type="entry name" value="Bulb-type_lectin_dom"/>
</dbReference>
<reference evidence="10" key="2">
    <citation type="submission" date="2019-12" db="EMBL/GenBank/DDBJ databases">
        <title>Complete and Draft Genome Sequences of New Strains and Members of Some Known Species of the Genus Rathayibacter isolated from Plants.</title>
        <authorList>
            <person name="Tarlachkov S.V."/>
            <person name="Starodumova I.P."/>
            <person name="Dorofeeva L.V."/>
            <person name="Prisyazhnaya N.V."/>
            <person name="Leyn S.A."/>
            <person name="Zlamal J.E."/>
            <person name="Elane M.L."/>
            <person name="Osterman A.L."/>
            <person name="Nadler S.A."/>
            <person name="Subbotin S.A."/>
            <person name="Evtushenko L.I."/>
        </authorList>
    </citation>
    <scope>NUCLEOTIDE SEQUENCE</scope>
    <source>
        <strain evidence="10">VKM Ac-2761</strain>
    </source>
</reference>
<dbReference type="RefSeq" id="WP_068208562.1">
    <property type="nucleotide sequence ID" value="NZ_CP047186.1"/>
</dbReference>